<name>A0ABT2RIS5_9FIRM</name>
<dbReference type="Gene3D" id="3.40.50.1390">
    <property type="entry name" value="Resolvase, N-terminal catalytic domain"/>
    <property type="match status" value="1"/>
</dbReference>
<protein>
    <submittedName>
        <fullName evidence="4">Recombinase family protein</fullName>
    </submittedName>
</protein>
<dbReference type="RefSeq" id="WP_158367575.1">
    <property type="nucleotide sequence ID" value="NZ_JAOQJU010000001.1"/>
</dbReference>
<dbReference type="SUPFAM" id="SSF53041">
    <property type="entry name" value="Resolvase-like"/>
    <property type="match status" value="1"/>
</dbReference>
<dbReference type="InterPro" id="IPR050639">
    <property type="entry name" value="SSR_resolvase"/>
</dbReference>
<feature type="domain" description="Resolvase/invertase-type recombinase catalytic" evidence="2">
    <location>
        <begin position="2"/>
        <end position="154"/>
    </location>
</feature>
<comment type="caution">
    <text evidence="4">The sequence shown here is derived from an EMBL/GenBank/DDBJ whole genome shotgun (WGS) entry which is preliminary data.</text>
</comment>
<dbReference type="PROSITE" id="PS51737">
    <property type="entry name" value="RECOMBINASE_DNA_BIND"/>
    <property type="match status" value="1"/>
</dbReference>
<sequence length="518" mass="59227">MSYCIYLRKSRKDLEAEQHGEGETLARHEHTLLSVAKRQNLIIGAIYREVVSGETIADRPVIQQVLHEVESGLWDGVLVMEVERLARGDTIDQGMVQRAFQYSNTLIITPLKTYNPANEFDQEYFEFGLFMSRREYKTIKRRMQAGRYAAVQEGKWPFNSAPYGWDRKKLESEKGWTLILNETEAPVVKLIFSLFTGSDRVGVTFIVHHLNDRGIKPRNGGKWTESTIREILSNPVNDKKVAIGKRKQSVQIVDGSPVKTRPRSGNYDIIVEGRQPRLIEHDMFAEAQSYLGLGTPKPPESYGTKNPLAGLLICNECKKRLQRRPAANPAFKNGAKYDMLICKTDGCPTVGSPLTLVEKQLIACLEDWVSGYELKSLLPESNVPEKQKLVDAAQHNHALLIQQNERLHDLLEQGVYSTQTFLERSQKLQERIRESTTQLAILEKDLEYEKEKDANINNFLPACKSLLAYYWELSIPERNKALKILLEGVEYKKTEKNKRGKKDTPTFELTLKPRIPRI</sequence>
<dbReference type="PROSITE" id="PS51736">
    <property type="entry name" value="RECOMBINASES_3"/>
    <property type="match status" value="1"/>
</dbReference>
<evidence type="ECO:0000256" key="1">
    <source>
        <dbReference type="SAM" id="Coils"/>
    </source>
</evidence>
<feature type="coiled-coil region" evidence="1">
    <location>
        <begin position="425"/>
        <end position="452"/>
    </location>
</feature>
<dbReference type="InterPro" id="IPR036162">
    <property type="entry name" value="Resolvase-like_N_sf"/>
</dbReference>
<dbReference type="SMART" id="SM00857">
    <property type="entry name" value="Resolvase"/>
    <property type="match status" value="1"/>
</dbReference>
<dbReference type="InterPro" id="IPR011109">
    <property type="entry name" value="DNA_bind_recombinase_dom"/>
</dbReference>
<dbReference type="Gene3D" id="3.90.1750.20">
    <property type="entry name" value="Putative Large Serine Recombinase, Chain B, Domain 2"/>
    <property type="match status" value="1"/>
</dbReference>
<feature type="domain" description="Recombinase" evidence="3">
    <location>
        <begin position="162"/>
        <end position="297"/>
    </location>
</feature>
<keyword evidence="5" id="KW-1185">Reference proteome</keyword>
<dbReference type="Pfam" id="PF07508">
    <property type="entry name" value="Recombinase"/>
    <property type="match status" value="1"/>
</dbReference>
<organism evidence="4 5">
    <name type="scientific">Dorea acetigenes</name>
    <dbReference type="NCBI Taxonomy" id="2981787"/>
    <lineage>
        <taxon>Bacteria</taxon>
        <taxon>Bacillati</taxon>
        <taxon>Bacillota</taxon>
        <taxon>Clostridia</taxon>
        <taxon>Lachnospirales</taxon>
        <taxon>Lachnospiraceae</taxon>
        <taxon>Dorea</taxon>
    </lineage>
</organism>
<evidence type="ECO:0000313" key="4">
    <source>
        <dbReference type="EMBL" id="MCU6685298.1"/>
    </source>
</evidence>
<accession>A0ABT2RIS5</accession>
<dbReference type="CDD" id="cd00338">
    <property type="entry name" value="Ser_Recombinase"/>
    <property type="match status" value="1"/>
</dbReference>
<dbReference type="EMBL" id="JAOQJU010000001">
    <property type="protein sequence ID" value="MCU6685298.1"/>
    <property type="molecule type" value="Genomic_DNA"/>
</dbReference>
<evidence type="ECO:0000313" key="5">
    <source>
        <dbReference type="Proteomes" id="UP001652431"/>
    </source>
</evidence>
<dbReference type="Pfam" id="PF00239">
    <property type="entry name" value="Resolvase"/>
    <property type="match status" value="1"/>
</dbReference>
<dbReference type="InterPro" id="IPR006119">
    <property type="entry name" value="Resolv_N"/>
</dbReference>
<evidence type="ECO:0000259" key="2">
    <source>
        <dbReference type="PROSITE" id="PS51736"/>
    </source>
</evidence>
<gene>
    <name evidence="4" type="ORF">OCV99_01810</name>
</gene>
<dbReference type="Proteomes" id="UP001652431">
    <property type="component" value="Unassembled WGS sequence"/>
</dbReference>
<proteinExistence type="predicted"/>
<reference evidence="4 5" key="1">
    <citation type="journal article" date="2021" name="ISME Commun">
        <title>Automated analysis of genomic sequences facilitates high-throughput and comprehensive description of bacteria.</title>
        <authorList>
            <person name="Hitch T.C.A."/>
        </authorList>
    </citation>
    <scope>NUCLEOTIDE SEQUENCE [LARGE SCALE GENOMIC DNA]</scope>
    <source>
        <strain evidence="4 5">Sanger_03</strain>
    </source>
</reference>
<dbReference type="PANTHER" id="PTHR30461:SF23">
    <property type="entry name" value="DNA RECOMBINASE-RELATED"/>
    <property type="match status" value="1"/>
</dbReference>
<evidence type="ECO:0000259" key="3">
    <source>
        <dbReference type="PROSITE" id="PS51737"/>
    </source>
</evidence>
<dbReference type="InterPro" id="IPR038109">
    <property type="entry name" value="DNA_bind_recomb_sf"/>
</dbReference>
<dbReference type="PANTHER" id="PTHR30461">
    <property type="entry name" value="DNA-INVERTASE FROM LAMBDOID PROPHAGE"/>
    <property type="match status" value="1"/>
</dbReference>
<keyword evidence="1" id="KW-0175">Coiled coil</keyword>